<sequence length="440" mass="45463">MRSRLVWLVAATSSLLLVAFLVPLALAVRNAASTRAVNSAVMQAQALAGLLPTAEPARLEVLLSDANGATDGRLTLFLSDGTVLGYPAQHSAAVEAALAGSSLTARVPDGREVLVSVAGLPSGPAAVRCLVPDATWTSGVYRAWLLLCLLGLGLLAVSLLVAGRLAGTLTRPISELADVSHRLAAGDLSARAGETGPAEVRQVSAGLNLLASRIGELLADEREAVADLSHRLRTPLTALRIDAESLRDGRDRNQIMADLDAVERTVNEVIRAARRPIREGVGASCDAAAVVAERVTFWSALADEENRIVGGHLPAGPLPVRVTADDLGACVDALLDNVFAHTPEGRGFEVRLRALPEGGAVLAIDDEGPGLATSSWRRGGSGAGSTGLGLDIVRRTAENSGGGVWFGTAPGGGASIMVEFGPASTQQPVAHPIGRRLLPR</sequence>
<evidence type="ECO:0000256" key="1">
    <source>
        <dbReference type="ARBA" id="ARBA00000085"/>
    </source>
</evidence>
<dbReference type="InterPro" id="IPR003594">
    <property type="entry name" value="HATPase_dom"/>
</dbReference>
<dbReference type="Gene3D" id="3.30.565.10">
    <property type="entry name" value="Histidine kinase-like ATPase, C-terminal domain"/>
    <property type="match status" value="1"/>
</dbReference>
<comment type="caution">
    <text evidence="26">The sequence shown here is derived from an EMBL/GenBank/DDBJ whole genome shotgun (WGS) entry which is preliminary data.</text>
</comment>
<dbReference type="SMART" id="SM00388">
    <property type="entry name" value="HisKA"/>
    <property type="match status" value="1"/>
</dbReference>
<dbReference type="Pfam" id="PF00672">
    <property type="entry name" value="HAMP"/>
    <property type="match status" value="1"/>
</dbReference>
<dbReference type="SMART" id="SM00304">
    <property type="entry name" value="HAMP"/>
    <property type="match status" value="1"/>
</dbReference>
<evidence type="ECO:0000256" key="22">
    <source>
        <dbReference type="ARBA" id="ARBA00041776"/>
    </source>
</evidence>
<dbReference type="InterPro" id="IPR005467">
    <property type="entry name" value="His_kinase_dom"/>
</dbReference>
<evidence type="ECO:0000256" key="23">
    <source>
        <dbReference type="SAM" id="Phobius"/>
    </source>
</evidence>
<dbReference type="InterPro" id="IPR004358">
    <property type="entry name" value="Sig_transdc_His_kin-like_C"/>
</dbReference>
<dbReference type="SUPFAM" id="SSF55874">
    <property type="entry name" value="ATPase domain of HSP90 chaperone/DNA topoisomerase II/histidine kinase"/>
    <property type="match status" value="1"/>
</dbReference>
<evidence type="ECO:0000256" key="21">
    <source>
        <dbReference type="ARBA" id="ARBA00040454"/>
    </source>
</evidence>
<protein>
    <recommendedName>
        <fullName evidence="21">Signal transduction histidine-protein kinase/phosphatase MprB</fullName>
        <ecNumber evidence="5">2.7.13.3</ecNumber>
    </recommendedName>
    <alternativeName>
        <fullName evidence="22">Mycobacterial persistence regulator B</fullName>
    </alternativeName>
</protein>
<keyword evidence="17" id="KW-0902">Two-component regulatory system</keyword>
<evidence type="ECO:0000256" key="2">
    <source>
        <dbReference type="ARBA" id="ARBA00001936"/>
    </source>
</evidence>
<keyword evidence="9 23" id="KW-0812">Transmembrane</keyword>
<dbReference type="PRINTS" id="PR00344">
    <property type="entry name" value="BCTRLSENSOR"/>
</dbReference>
<dbReference type="GO" id="GO:0005524">
    <property type="term" value="F:ATP binding"/>
    <property type="evidence" value="ECO:0007669"/>
    <property type="project" value="UniProtKB-KW"/>
</dbReference>
<comment type="cofactor">
    <cofactor evidence="2">
        <name>Mn(2+)</name>
        <dbReference type="ChEBI" id="CHEBI:29035"/>
    </cofactor>
</comment>
<dbReference type="EMBL" id="BONG01000078">
    <property type="protein sequence ID" value="GIF94003.1"/>
    <property type="molecule type" value="Genomic_DNA"/>
</dbReference>
<dbReference type="InterPro" id="IPR036097">
    <property type="entry name" value="HisK_dim/P_sf"/>
</dbReference>
<organism evidence="26 27">
    <name type="scientific">Catellatospora chokoriensis</name>
    <dbReference type="NCBI Taxonomy" id="310353"/>
    <lineage>
        <taxon>Bacteria</taxon>
        <taxon>Bacillati</taxon>
        <taxon>Actinomycetota</taxon>
        <taxon>Actinomycetes</taxon>
        <taxon>Micromonosporales</taxon>
        <taxon>Micromonosporaceae</taxon>
        <taxon>Catellatospora</taxon>
    </lineage>
</organism>
<keyword evidence="16 23" id="KW-1133">Transmembrane helix</keyword>
<dbReference type="Pfam" id="PF00512">
    <property type="entry name" value="HisKA"/>
    <property type="match status" value="1"/>
</dbReference>
<evidence type="ECO:0000256" key="15">
    <source>
        <dbReference type="ARBA" id="ARBA00022912"/>
    </source>
</evidence>
<proteinExistence type="predicted"/>
<keyword evidence="20" id="KW-0464">Manganese</keyword>
<reference evidence="26 27" key="1">
    <citation type="submission" date="2021-01" db="EMBL/GenBank/DDBJ databases">
        <title>Whole genome shotgun sequence of Catellatospora chokoriensis NBRC 107358.</title>
        <authorList>
            <person name="Komaki H."/>
            <person name="Tamura T."/>
        </authorList>
    </citation>
    <scope>NUCLEOTIDE SEQUENCE [LARGE SCALE GENOMIC DNA]</scope>
    <source>
        <strain evidence="26 27">NBRC 107358</strain>
    </source>
</reference>
<evidence type="ECO:0000259" key="24">
    <source>
        <dbReference type="PROSITE" id="PS50109"/>
    </source>
</evidence>
<dbReference type="GO" id="GO:0000155">
    <property type="term" value="F:phosphorelay sensor kinase activity"/>
    <property type="evidence" value="ECO:0007669"/>
    <property type="project" value="InterPro"/>
</dbReference>
<dbReference type="InterPro" id="IPR036890">
    <property type="entry name" value="HATPase_C_sf"/>
</dbReference>
<feature type="transmembrane region" description="Helical" evidence="23">
    <location>
        <begin position="143"/>
        <end position="162"/>
    </location>
</feature>
<dbReference type="PROSITE" id="PS50885">
    <property type="entry name" value="HAMP"/>
    <property type="match status" value="1"/>
</dbReference>
<keyword evidence="10" id="KW-0547">Nucleotide-binding</keyword>
<dbReference type="Proteomes" id="UP000619293">
    <property type="component" value="Unassembled WGS sequence"/>
</dbReference>
<evidence type="ECO:0000256" key="14">
    <source>
        <dbReference type="ARBA" id="ARBA00022842"/>
    </source>
</evidence>
<keyword evidence="12" id="KW-0378">Hydrolase</keyword>
<dbReference type="RefSeq" id="WP_191843453.1">
    <property type="nucleotide sequence ID" value="NZ_BAAALB010000042.1"/>
</dbReference>
<dbReference type="InterPro" id="IPR003660">
    <property type="entry name" value="HAMP_dom"/>
</dbReference>
<evidence type="ECO:0000313" key="26">
    <source>
        <dbReference type="EMBL" id="GIF94003.1"/>
    </source>
</evidence>
<evidence type="ECO:0000256" key="3">
    <source>
        <dbReference type="ARBA" id="ARBA00001946"/>
    </source>
</evidence>
<dbReference type="InterPro" id="IPR050980">
    <property type="entry name" value="2C_sensor_his_kinase"/>
</dbReference>
<name>A0A8J3NVJ1_9ACTN</name>
<comment type="catalytic activity">
    <reaction evidence="1">
        <text>ATP + protein L-histidine = ADP + protein N-phospho-L-histidine.</text>
        <dbReference type="EC" id="2.7.13.3"/>
    </reaction>
</comment>
<evidence type="ECO:0000256" key="16">
    <source>
        <dbReference type="ARBA" id="ARBA00022989"/>
    </source>
</evidence>
<keyword evidence="13" id="KW-0067">ATP-binding</keyword>
<feature type="domain" description="Histidine kinase" evidence="24">
    <location>
        <begin position="227"/>
        <end position="424"/>
    </location>
</feature>
<keyword evidence="15" id="KW-0904">Protein phosphatase</keyword>
<evidence type="ECO:0000256" key="6">
    <source>
        <dbReference type="ARBA" id="ARBA00022475"/>
    </source>
</evidence>
<dbReference type="SMART" id="SM00387">
    <property type="entry name" value="HATPase_c"/>
    <property type="match status" value="1"/>
</dbReference>
<dbReference type="SUPFAM" id="SSF158472">
    <property type="entry name" value="HAMP domain-like"/>
    <property type="match status" value="1"/>
</dbReference>
<dbReference type="PROSITE" id="PS50109">
    <property type="entry name" value="HIS_KIN"/>
    <property type="match status" value="1"/>
</dbReference>
<keyword evidence="14" id="KW-0460">Magnesium</keyword>
<dbReference type="GO" id="GO:0004721">
    <property type="term" value="F:phosphoprotein phosphatase activity"/>
    <property type="evidence" value="ECO:0007669"/>
    <property type="project" value="UniProtKB-KW"/>
</dbReference>
<feature type="domain" description="HAMP" evidence="25">
    <location>
        <begin position="167"/>
        <end position="219"/>
    </location>
</feature>
<keyword evidence="6" id="KW-1003">Cell membrane</keyword>
<dbReference type="CDD" id="cd06225">
    <property type="entry name" value="HAMP"/>
    <property type="match status" value="1"/>
</dbReference>
<evidence type="ECO:0000256" key="19">
    <source>
        <dbReference type="ARBA" id="ARBA00023026"/>
    </source>
</evidence>
<dbReference type="Gene3D" id="1.10.287.130">
    <property type="match status" value="1"/>
</dbReference>
<evidence type="ECO:0000256" key="11">
    <source>
        <dbReference type="ARBA" id="ARBA00022777"/>
    </source>
</evidence>
<keyword evidence="27" id="KW-1185">Reference proteome</keyword>
<dbReference type="CDD" id="cd00082">
    <property type="entry name" value="HisKA"/>
    <property type="match status" value="1"/>
</dbReference>
<comment type="subcellular location">
    <subcellularLocation>
        <location evidence="4">Cell membrane</location>
        <topology evidence="4">Multi-pass membrane protein</topology>
    </subcellularLocation>
</comment>
<evidence type="ECO:0000259" key="25">
    <source>
        <dbReference type="PROSITE" id="PS50885"/>
    </source>
</evidence>
<evidence type="ECO:0000256" key="17">
    <source>
        <dbReference type="ARBA" id="ARBA00023012"/>
    </source>
</evidence>
<evidence type="ECO:0000256" key="10">
    <source>
        <dbReference type="ARBA" id="ARBA00022741"/>
    </source>
</evidence>
<dbReference type="InterPro" id="IPR003661">
    <property type="entry name" value="HisK_dim/P_dom"/>
</dbReference>
<dbReference type="Pfam" id="PF02518">
    <property type="entry name" value="HATPase_c"/>
    <property type="match status" value="1"/>
</dbReference>
<evidence type="ECO:0000256" key="18">
    <source>
        <dbReference type="ARBA" id="ARBA00023016"/>
    </source>
</evidence>
<evidence type="ECO:0000256" key="13">
    <source>
        <dbReference type="ARBA" id="ARBA00022840"/>
    </source>
</evidence>
<keyword evidence="11 26" id="KW-0418">Kinase</keyword>
<dbReference type="EC" id="2.7.13.3" evidence="5"/>
<evidence type="ECO:0000256" key="12">
    <source>
        <dbReference type="ARBA" id="ARBA00022801"/>
    </source>
</evidence>
<evidence type="ECO:0000256" key="5">
    <source>
        <dbReference type="ARBA" id="ARBA00012438"/>
    </source>
</evidence>
<keyword evidence="7" id="KW-0597">Phosphoprotein</keyword>
<evidence type="ECO:0000256" key="8">
    <source>
        <dbReference type="ARBA" id="ARBA00022679"/>
    </source>
</evidence>
<dbReference type="PANTHER" id="PTHR44936">
    <property type="entry name" value="SENSOR PROTEIN CREC"/>
    <property type="match status" value="1"/>
</dbReference>
<keyword evidence="19" id="KW-0843">Virulence</keyword>
<evidence type="ECO:0000313" key="27">
    <source>
        <dbReference type="Proteomes" id="UP000619293"/>
    </source>
</evidence>
<dbReference type="GO" id="GO:0005886">
    <property type="term" value="C:plasma membrane"/>
    <property type="evidence" value="ECO:0007669"/>
    <property type="project" value="UniProtKB-SubCell"/>
</dbReference>
<evidence type="ECO:0000256" key="4">
    <source>
        <dbReference type="ARBA" id="ARBA00004651"/>
    </source>
</evidence>
<accession>A0A8J3NVJ1</accession>
<gene>
    <name evidence="26" type="ORF">Cch02nite_74470</name>
</gene>
<keyword evidence="8" id="KW-0808">Transferase</keyword>
<dbReference type="AlphaFoldDB" id="A0A8J3NVJ1"/>
<evidence type="ECO:0000256" key="7">
    <source>
        <dbReference type="ARBA" id="ARBA00022553"/>
    </source>
</evidence>
<comment type="cofactor">
    <cofactor evidence="3">
        <name>Mg(2+)</name>
        <dbReference type="ChEBI" id="CHEBI:18420"/>
    </cofactor>
</comment>
<evidence type="ECO:0000256" key="20">
    <source>
        <dbReference type="ARBA" id="ARBA00023211"/>
    </source>
</evidence>
<keyword evidence="18" id="KW-0346">Stress response</keyword>
<keyword evidence="23" id="KW-0472">Membrane</keyword>
<dbReference type="SUPFAM" id="SSF47384">
    <property type="entry name" value="Homodimeric domain of signal transducing histidine kinase"/>
    <property type="match status" value="1"/>
</dbReference>
<dbReference type="PANTHER" id="PTHR44936:SF9">
    <property type="entry name" value="SENSOR PROTEIN CREC"/>
    <property type="match status" value="1"/>
</dbReference>
<evidence type="ECO:0000256" key="9">
    <source>
        <dbReference type="ARBA" id="ARBA00022692"/>
    </source>
</evidence>